<feature type="region of interest" description="Disordered" evidence="1">
    <location>
        <begin position="104"/>
        <end position="124"/>
    </location>
</feature>
<comment type="caution">
    <text evidence="2">The sequence shown here is derived from an EMBL/GenBank/DDBJ whole genome shotgun (WGS) entry which is preliminary data.</text>
</comment>
<sequence>MLGLCAEQGGYNGFANTKNVNIWIHVPSAGLYTKPSELTARVSNKSTYTKNAVSCVSLAVIVDIHYRIPSLACLVEPDLLAVGLSADALPFLYGPPVRQHFPLHSHLRPTAPPPPPASTPRRSLSIWRRAHTRLERPYTHDRSPRRPPRSSMSRWAAYLVWSSTHLRRAPAPPLARLRTSSESEGRGTTISAAHNPRALPPKEPRPLPIHVPDELQVSHEIDALPATRR</sequence>
<dbReference type="AlphaFoldDB" id="A0AAD7A2M9"/>
<evidence type="ECO:0000313" key="3">
    <source>
        <dbReference type="Proteomes" id="UP001218218"/>
    </source>
</evidence>
<accession>A0AAD7A2M9</accession>
<gene>
    <name evidence="2" type="ORF">DFH08DRAFT_959752</name>
</gene>
<feature type="region of interest" description="Disordered" evidence="1">
    <location>
        <begin position="170"/>
        <end position="229"/>
    </location>
</feature>
<protein>
    <submittedName>
        <fullName evidence="2">Uncharacterized protein</fullName>
    </submittedName>
</protein>
<keyword evidence="3" id="KW-1185">Reference proteome</keyword>
<evidence type="ECO:0000313" key="2">
    <source>
        <dbReference type="EMBL" id="KAJ7348347.1"/>
    </source>
</evidence>
<organism evidence="2 3">
    <name type="scientific">Mycena albidolilacea</name>
    <dbReference type="NCBI Taxonomy" id="1033008"/>
    <lineage>
        <taxon>Eukaryota</taxon>
        <taxon>Fungi</taxon>
        <taxon>Dikarya</taxon>
        <taxon>Basidiomycota</taxon>
        <taxon>Agaricomycotina</taxon>
        <taxon>Agaricomycetes</taxon>
        <taxon>Agaricomycetidae</taxon>
        <taxon>Agaricales</taxon>
        <taxon>Marasmiineae</taxon>
        <taxon>Mycenaceae</taxon>
        <taxon>Mycena</taxon>
    </lineage>
</organism>
<feature type="compositionally biased region" description="Basic and acidic residues" evidence="1">
    <location>
        <begin position="200"/>
        <end position="222"/>
    </location>
</feature>
<name>A0AAD7A2M9_9AGAR</name>
<dbReference type="Proteomes" id="UP001218218">
    <property type="component" value="Unassembled WGS sequence"/>
</dbReference>
<reference evidence="2" key="1">
    <citation type="submission" date="2023-03" db="EMBL/GenBank/DDBJ databases">
        <title>Massive genome expansion in bonnet fungi (Mycena s.s.) driven by repeated elements and novel gene families across ecological guilds.</title>
        <authorList>
            <consortium name="Lawrence Berkeley National Laboratory"/>
            <person name="Harder C.B."/>
            <person name="Miyauchi S."/>
            <person name="Viragh M."/>
            <person name="Kuo A."/>
            <person name="Thoen E."/>
            <person name="Andreopoulos B."/>
            <person name="Lu D."/>
            <person name="Skrede I."/>
            <person name="Drula E."/>
            <person name="Henrissat B."/>
            <person name="Morin E."/>
            <person name="Kohler A."/>
            <person name="Barry K."/>
            <person name="LaButti K."/>
            <person name="Morin E."/>
            <person name="Salamov A."/>
            <person name="Lipzen A."/>
            <person name="Mereny Z."/>
            <person name="Hegedus B."/>
            <person name="Baldrian P."/>
            <person name="Stursova M."/>
            <person name="Weitz H."/>
            <person name="Taylor A."/>
            <person name="Grigoriev I.V."/>
            <person name="Nagy L.G."/>
            <person name="Martin F."/>
            <person name="Kauserud H."/>
        </authorList>
    </citation>
    <scope>NUCLEOTIDE SEQUENCE</scope>
    <source>
        <strain evidence="2">CBHHK002</strain>
    </source>
</reference>
<proteinExistence type="predicted"/>
<evidence type="ECO:0000256" key="1">
    <source>
        <dbReference type="SAM" id="MobiDB-lite"/>
    </source>
</evidence>
<dbReference type="EMBL" id="JARIHO010000017">
    <property type="protein sequence ID" value="KAJ7348347.1"/>
    <property type="molecule type" value="Genomic_DNA"/>
</dbReference>